<feature type="chain" id="PRO_5040381466" description="Sushi domain-containing protein" evidence="4">
    <location>
        <begin position="22"/>
        <end position="592"/>
    </location>
</feature>
<feature type="compositionally biased region" description="Basic and acidic residues" evidence="3">
    <location>
        <begin position="415"/>
        <end position="431"/>
    </location>
</feature>
<dbReference type="Pfam" id="PF00084">
    <property type="entry name" value="Sushi"/>
    <property type="match status" value="1"/>
</dbReference>
<feature type="compositionally biased region" description="Basic and acidic residues" evidence="3">
    <location>
        <begin position="438"/>
        <end position="453"/>
    </location>
</feature>
<keyword evidence="1 2" id="KW-1015">Disulfide bond</keyword>
<keyword evidence="7" id="KW-1185">Reference proteome</keyword>
<feature type="domain" description="Sushi" evidence="5">
    <location>
        <begin position="31"/>
        <end position="97"/>
    </location>
</feature>
<evidence type="ECO:0000313" key="7">
    <source>
        <dbReference type="Proteomes" id="UP001153636"/>
    </source>
</evidence>
<dbReference type="Gene3D" id="2.10.70.10">
    <property type="entry name" value="Complement Module, domain 1"/>
    <property type="match status" value="1"/>
</dbReference>
<keyword evidence="4" id="KW-0732">Signal</keyword>
<dbReference type="SUPFAM" id="SSF57535">
    <property type="entry name" value="Complement control module/SCR domain"/>
    <property type="match status" value="1"/>
</dbReference>
<evidence type="ECO:0000259" key="5">
    <source>
        <dbReference type="PROSITE" id="PS50923"/>
    </source>
</evidence>
<dbReference type="PROSITE" id="PS50923">
    <property type="entry name" value="SUSHI"/>
    <property type="match status" value="1"/>
</dbReference>
<dbReference type="SMART" id="SM00032">
    <property type="entry name" value="CCP"/>
    <property type="match status" value="1"/>
</dbReference>
<comment type="caution">
    <text evidence="2">Lacks conserved residue(s) required for the propagation of feature annotation.</text>
</comment>
<feature type="region of interest" description="Disordered" evidence="3">
    <location>
        <begin position="493"/>
        <end position="552"/>
    </location>
</feature>
<dbReference type="OrthoDB" id="7487745at2759"/>
<feature type="region of interest" description="Disordered" evidence="3">
    <location>
        <begin position="386"/>
        <end position="480"/>
    </location>
</feature>
<gene>
    <name evidence="6" type="ORF">PSYICH_LOCUS945</name>
</gene>
<evidence type="ECO:0000256" key="2">
    <source>
        <dbReference type="PROSITE-ProRule" id="PRU00302"/>
    </source>
</evidence>
<feature type="compositionally biased region" description="Basic and acidic residues" evidence="3">
    <location>
        <begin position="392"/>
        <end position="403"/>
    </location>
</feature>
<evidence type="ECO:0000256" key="1">
    <source>
        <dbReference type="ARBA" id="ARBA00023157"/>
    </source>
</evidence>
<reference evidence="6" key="1">
    <citation type="submission" date="2022-01" db="EMBL/GenBank/DDBJ databases">
        <authorList>
            <person name="King R."/>
        </authorList>
    </citation>
    <scope>NUCLEOTIDE SEQUENCE</scope>
</reference>
<dbReference type="EMBL" id="OV651813">
    <property type="protein sequence ID" value="CAH1099929.1"/>
    <property type="molecule type" value="Genomic_DNA"/>
</dbReference>
<protein>
    <recommendedName>
        <fullName evidence="5">Sushi domain-containing protein</fullName>
    </recommendedName>
</protein>
<feature type="compositionally biased region" description="Low complexity" evidence="3">
    <location>
        <begin position="539"/>
        <end position="552"/>
    </location>
</feature>
<sequence length="592" mass="60544">MFWKQYIYLNLAASVFLYVKGYAISNENNDGECILPSYPQNGKWVITGGSEASPGSTVPTNSTISFSCNDPYKVSGDYSKIICLGKDWNLPPPECLSVEKLQKAKRGVTVTKTGYGEVIIENNERPQRITVGGRFGDGIVVQSDGSRLVVSSGQGITLGGNEEEIVGGRVRGNRIDRKGVQVGGTEGDGIVIGTGEKRGVVVGLGVEGRSNSYTRQTITLGGKVGDGIVVKSDGNILAVSSGQGVSIRENEQDGIIIGSDGEIIGGRGSGGIQIDRNGIQIGGTGGDGIVIGTGGRRVVVGPGDEGRPNSFTRQTITLGGKVGDGIVVQSDGDGVVVLGGNEEEIVGGGEGGGIRIDRKGIHIGEAARDGIAIGTGGTRVVVGREDEESVDSDARRATAEGKGETAFVNGGSRAGGERTVLKAPENTRQRGDGQTVDDEGRRGQDGLVIRDGETVNGYAVGVGQPGGSGEQIGGRGGDGGVVNGGDVNGVLVGIGGEGGNAGSASSNNKRKQGQDEKPELTSTNQNGKQRKKRQTVTTYKSESSSYSKSESSSYSKVTWTTFSIGGGGGHGVVIYGGTINGNVYGVGGAGGK</sequence>
<organism evidence="6 7">
    <name type="scientific">Psylliodes chrysocephalus</name>
    <dbReference type="NCBI Taxonomy" id="3402493"/>
    <lineage>
        <taxon>Eukaryota</taxon>
        <taxon>Metazoa</taxon>
        <taxon>Ecdysozoa</taxon>
        <taxon>Arthropoda</taxon>
        <taxon>Hexapoda</taxon>
        <taxon>Insecta</taxon>
        <taxon>Pterygota</taxon>
        <taxon>Neoptera</taxon>
        <taxon>Endopterygota</taxon>
        <taxon>Coleoptera</taxon>
        <taxon>Polyphaga</taxon>
        <taxon>Cucujiformia</taxon>
        <taxon>Chrysomeloidea</taxon>
        <taxon>Chrysomelidae</taxon>
        <taxon>Galerucinae</taxon>
        <taxon>Alticini</taxon>
        <taxon>Psylliodes</taxon>
    </lineage>
</organism>
<evidence type="ECO:0000256" key="3">
    <source>
        <dbReference type="SAM" id="MobiDB-lite"/>
    </source>
</evidence>
<dbReference type="InterPro" id="IPR035976">
    <property type="entry name" value="Sushi/SCR/CCP_sf"/>
</dbReference>
<evidence type="ECO:0000256" key="4">
    <source>
        <dbReference type="SAM" id="SignalP"/>
    </source>
</evidence>
<keyword evidence="2" id="KW-0768">Sushi</keyword>
<dbReference type="Proteomes" id="UP001153636">
    <property type="component" value="Chromosome 1"/>
</dbReference>
<dbReference type="InterPro" id="IPR000436">
    <property type="entry name" value="Sushi_SCR_CCP_dom"/>
</dbReference>
<dbReference type="AlphaFoldDB" id="A0A9P0CDB1"/>
<accession>A0A9P0CDB1</accession>
<feature type="compositionally biased region" description="Gly residues" evidence="3">
    <location>
        <begin position="463"/>
        <end position="480"/>
    </location>
</feature>
<evidence type="ECO:0000313" key="6">
    <source>
        <dbReference type="EMBL" id="CAH1099929.1"/>
    </source>
</evidence>
<feature type="signal peptide" evidence="4">
    <location>
        <begin position="1"/>
        <end position="21"/>
    </location>
</feature>
<name>A0A9P0CDB1_9CUCU</name>
<proteinExistence type="predicted"/>
<feature type="disulfide bond" evidence="2">
    <location>
        <begin position="68"/>
        <end position="95"/>
    </location>
</feature>